<protein>
    <submittedName>
        <fullName evidence="1">Uncharacterized protein</fullName>
    </submittedName>
</protein>
<organism evidence="1">
    <name type="scientific">Lepeophtheirus salmonis</name>
    <name type="common">Salmon louse</name>
    <name type="synonym">Caligus salmonis</name>
    <dbReference type="NCBI Taxonomy" id="72036"/>
    <lineage>
        <taxon>Eukaryota</taxon>
        <taxon>Metazoa</taxon>
        <taxon>Ecdysozoa</taxon>
        <taxon>Arthropoda</taxon>
        <taxon>Crustacea</taxon>
        <taxon>Multicrustacea</taxon>
        <taxon>Hexanauplia</taxon>
        <taxon>Copepoda</taxon>
        <taxon>Siphonostomatoida</taxon>
        <taxon>Caligidae</taxon>
        <taxon>Lepeophtheirus</taxon>
    </lineage>
</organism>
<feature type="non-terminal residue" evidence="1">
    <location>
        <position position="1"/>
    </location>
</feature>
<sequence length="81" mass="9272">IKLFHNINTPEGAHNFSFDVQRRSRALLYLLEVNFASSDSAILTLNFRHHSTRGRCKSDDLRRGKIHLPVLKTDLLASILD</sequence>
<proteinExistence type="predicted"/>
<name>A0A0K2VK85_LEPSM</name>
<dbReference type="AlphaFoldDB" id="A0A0K2VK85"/>
<dbReference type="EMBL" id="HACA01033394">
    <property type="protein sequence ID" value="CDW50755.1"/>
    <property type="molecule type" value="Transcribed_RNA"/>
</dbReference>
<accession>A0A0K2VK85</accession>
<reference evidence="1" key="1">
    <citation type="submission" date="2014-05" db="EMBL/GenBank/DDBJ databases">
        <authorList>
            <person name="Chronopoulou M."/>
        </authorList>
    </citation>
    <scope>NUCLEOTIDE SEQUENCE</scope>
    <source>
        <tissue evidence="1">Whole organism</tissue>
    </source>
</reference>
<evidence type="ECO:0000313" key="1">
    <source>
        <dbReference type="EMBL" id="CDW50755.1"/>
    </source>
</evidence>